<protein>
    <recommendedName>
        <fullName evidence="3">N-acetyltransferase domain-containing protein</fullName>
    </recommendedName>
</protein>
<name>A0A1E1KHK7_9HELO</name>
<feature type="transmembrane region" description="Helical" evidence="2">
    <location>
        <begin position="150"/>
        <end position="172"/>
    </location>
</feature>
<gene>
    <name evidence="4" type="ORF">RCO7_00225</name>
</gene>
<feature type="domain" description="N-acetyltransferase" evidence="3">
    <location>
        <begin position="229"/>
        <end position="306"/>
    </location>
</feature>
<feature type="transmembrane region" description="Helical" evidence="2">
    <location>
        <begin position="178"/>
        <end position="196"/>
    </location>
</feature>
<dbReference type="InterPro" id="IPR016181">
    <property type="entry name" value="Acyl_CoA_acyltransferase"/>
</dbReference>
<dbReference type="AlphaFoldDB" id="A0A1E1KHK7"/>
<evidence type="ECO:0000259" key="3">
    <source>
        <dbReference type="Pfam" id="PF00583"/>
    </source>
</evidence>
<keyword evidence="2" id="KW-0472">Membrane</keyword>
<evidence type="ECO:0000313" key="4">
    <source>
        <dbReference type="EMBL" id="CZS97472.1"/>
    </source>
</evidence>
<keyword evidence="5" id="KW-1185">Reference proteome</keyword>
<dbReference type="Proteomes" id="UP000178129">
    <property type="component" value="Unassembled WGS sequence"/>
</dbReference>
<sequence>MPKHVPVYKASSSSHPHHLLNLNLNLDLSLDLGASVVVTVADPFFTFLRSNLVLPPSTLNSTTSTPLLDASSSQTLPPLLFTSPLATMSSHDTHTISPSPSSEALIHPSPLDGIPPLTTSTISTEPAKIAALKLVADSIAQQRQFAARAIIFHPLTLFVYILLLGIISQFLYKTRGDLGILFTTAAGVTMACLVAVRGATGGYLALAEKLNWGFLGGEGGEEQDLIIGSRYGEELIGALVLRLEKGSGGGNGGGANGKKRSPSKAGKSGGNGVVRAWTVRNRYRGKGVGTELLEEAVNITREKLGNTAGVGFAAEHANSTMLLPTIFNAGFRNKERKASRMLAGIVDGASVSKKKR</sequence>
<dbReference type="Gene3D" id="3.40.630.30">
    <property type="match status" value="1"/>
</dbReference>
<dbReference type="CDD" id="cd04301">
    <property type="entry name" value="NAT_SF"/>
    <property type="match status" value="1"/>
</dbReference>
<dbReference type="InterPro" id="IPR000182">
    <property type="entry name" value="GNAT_dom"/>
</dbReference>
<comment type="caution">
    <text evidence="4">The sequence shown here is derived from an EMBL/GenBank/DDBJ whole genome shotgun (WGS) entry which is preliminary data.</text>
</comment>
<dbReference type="GO" id="GO:0016747">
    <property type="term" value="F:acyltransferase activity, transferring groups other than amino-acyl groups"/>
    <property type="evidence" value="ECO:0007669"/>
    <property type="project" value="InterPro"/>
</dbReference>
<reference evidence="5" key="1">
    <citation type="submission" date="2016-03" db="EMBL/GenBank/DDBJ databases">
        <authorList>
            <person name="Ploux O."/>
        </authorList>
    </citation>
    <scope>NUCLEOTIDE SEQUENCE [LARGE SCALE GENOMIC DNA]</scope>
    <source>
        <strain evidence="5">UK7</strain>
    </source>
</reference>
<dbReference type="Pfam" id="PF00583">
    <property type="entry name" value="Acetyltransf_1"/>
    <property type="match status" value="1"/>
</dbReference>
<evidence type="ECO:0000256" key="1">
    <source>
        <dbReference type="SAM" id="MobiDB-lite"/>
    </source>
</evidence>
<keyword evidence="2" id="KW-1133">Transmembrane helix</keyword>
<evidence type="ECO:0000313" key="5">
    <source>
        <dbReference type="Proteomes" id="UP000178129"/>
    </source>
</evidence>
<dbReference type="SUPFAM" id="SSF55729">
    <property type="entry name" value="Acyl-CoA N-acyltransferases (Nat)"/>
    <property type="match status" value="1"/>
</dbReference>
<dbReference type="EMBL" id="FJUW01000013">
    <property type="protein sequence ID" value="CZS97472.1"/>
    <property type="molecule type" value="Genomic_DNA"/>
</dbReference>
<keyword evidence="2" id="KW-0812">Transmembrane</keyword>
<feature type="region of interest" description="Disordered" evidence="1">
    <location>
        <begin position="249"/>
        <end position="271"/>
    </location>
</feature>
<accession>A0A1E1KHK7</accession>
<proteinExistence type="predicted"/>
<evidence type="ECO:0000256" key="2">
    <source>
        <dbReference type="SAM" id="Phobius"/>
    </source>
</evidence>
<dbReference type="InParanoid" id="A0A1E1KHK7"/>
<organism evidence="4 5">
    <name type="scientific">Rhynchosporium graminicola</name>
    <dbReference type="NCBI Taxonomy" id="2792576"/>
    <lineage>
        <taxon>Eukaryota</taxon>
        <taxon>Fungi</taxon>
        <taxon>Dikarya</taxon>
        <taxon>Ascomycota</taxon>
        <taxon>Pezizomycotina</taxon>
        <taxon>Leotiomycetes</taxon>
        <taxon>Helotiales</taxon>
        <taxon>Ploettnerulaceae</taxon>
        <taxon>Rhynchosporium</taxon>
    </lineage>
</organism>